<name>A0A194VYE9_CYTMA</name>
<dbReference type="AlphaFoldDB" id="A0A194VYE9"/>
<organism evidence="1 2">
    <name type="scientific">Cytospora mali</name>
    <name type="common">Apple Valsa canker fungus</name>
    <name type="synonym">Valsa mali</name>
    <dbReference type="NCBI Taxonomy" id="578113"/>
    <lineage>
        <taxon>Eukaryota</taxon>
        <taxon>Fungi</taxon>
        <taxon>Dikarya</taxon>
        <taxon>Ascomycota</taxon>
        <taxon>Pezizomycotina</taxon>
        <taxon>Sordariomycetes</taxon>
        <taxon>Sordariomycetidae</taxon>
        <taxon>Diaporthales</taxon>
        <taxon>Cytosporaceae</taxon>
        <taxon>Cytospora</taxon>
    </lineage>
</organism>
<proteinExistence type="predicted"/>
<keyword evidence="2" id="KW-1185">Reference proteome</keyword>
<dbReference type="Proteomes" id="UP000078559">
    <property type="component" value="Chromosome 5"/>
</dbReference>
<evidence type="ECO:0000313" key="2">
    <source>
        <dbReference type="Proteomes" id="UP000078559"/>
    </source>
</evidence>
<accession>A0A194VYE9</accession>
<evidence type="ECO:0000313" key="1">
    <source>
        <dbReference type="EMBL" id="KUI69244.1"/>
    </source>
</evidence>
<dbReference type="EMBL" id="CM003102">
    <property type="protein sequence ID" value="KUI69244.1"/>
    <property type="molecule type" value="Genomic_DNA"/>
</dbReference>
<sequence length="91" mass="10318">MRRIREKAEEEDAAALARARGRLKVKIVEEEETATPSNLTTAILGGTKEDVADTDDVSLLLFPTMKRGVRKFIKQRCDNKHRLNLVRLNAQ</sequence>
<gene>
    <name evidence="1" type="ORF">VM1G_11623</name>
</gene>
<protein>
    <submittedName>
        <fullName evidence="1">Uncharacterized protein</fullName>
    </submittedName>
</protein>
<reference evidence="1" key="1">
    <citation type="submission" date="2014-12" db="EMBL/GenBank/DDBJ databases">
        <title>Genome Sequence of Valsa Canker Pathogens Uncovers a Specific Adaption of Colonization on Woody Bark.</title>
        <authorList>
            <person name="Yin Z."/>
            <person name="Liu H."/>
            <person name="Gao X."/>
            <person name="Li Z."/>
            <person name="Song N."/>
            <person name="Ke X."/>
            <person name="Dai Q."/>
            <person name="Wu Y."/>
            <person name="Sun Y."/>
            <person name="Xu J.-R."/>
            <person name="Kang Z.K."/>
            <person name="Wang L."/>
            <person name="Huang L."/>
        </authorList>
    </citation>
    <scope>NUCLEOTIDE SEQUENCE [LARGE SCALE GENOMIC DNA]</scope>
    <source>
        <strain evidence="1">03-8</strain>
    </source>
</reference>